<reference evidence="7" key="1">
    <citation type="journal article" date="2017" name="Nature">
        <title>The sunflower genome provides insights into oil metabolism, flowering and Asterid evolution.</title>
        <authorList>
            <person name="Badouin H."/>
            <person name="Gouzy J."/>
            <person name="Grassa C.J."/>
            <person name="Murat F."/>
            <person name="Staton S.E."/>
            <person name="Cottret L."/>
            <person name="Lelandais-Briere C."/>
            <person name="Owens G.L."/>
            <person name="Carrere S."/>
            <person name="Mayjonade B."/>
            <person name="Legrand L."/>
            <person name="Gill N."/>
            <person name="Kane N.C."/>
            <person name="Bowers J.E."/>
            <person name="Hubner S."/>
            <person name="Bellec A."/>
            <person name="Berard A."/>
            <person name="Berges H."/>
            <person name="Blanchet N."/>
            <person name="Boniface M.C."/>
            <person name="Brunel D."/>
            <person name="Catrice O."/>
            <person name="Chaidir N."/>
            <person name="Claudel C."/>
            <person name="Donnadieu C."/>
            <person name="Faraut T."/>
            <person name="Fievet G."/>
            <person name="Helmstetter N."/>
            <person name="King M."/>
            <person name="Knapp S.J."/>
            <person name="Lai Z."/>
            <person name="Le Paslier M.C."/>
            <person name="Lippi Y."/>
            <person name="Lorenzon L."/>
            <person name="Mandel J.R."/>
            <person name="Marage G."/>
            <person name="Marchand G."/>
            <person name="Marquand E."/>
            <person name="Bret-Mestries E."/>
            <person name="Morien E."/>
            <person name="Nambeesan S."/>
            <person name="Nguyen T."/>
            <person name="Pegot-Espagnet P."/>
            <person name="Pouilly N."/>
            <person name="Raftis F."/>
            <person name="Sallet E."/>
            <person name="Schiex T."/>
            <person name="Thomas J."/>
            <person name="Vandecasteele C."/>
            <person name="Vares D."/>
            <person name="Vear F."/>
            <person name="Vautrin S."/>
            <person name="Crespi M."/>
            <person name="Mangin B."/>
            <person name="Burke J.M."/>
            <person name="Salse J."/>
            <person name="Munos S."/>
            <person name="Vincourt P."/>
            <person name="Rieseberg L.H."/>
            <person name="Langlade N.B."/>
        </authorList>
    </citation>
    <scope>NUCLEOTIDE SEQUENCE</scope>
    <source>
        <tissue evidence="7">Leaves</tissue>
    </source>
</reference>
<evidence type="ECO:0000313" key="8">
    <source>
        <dbReference type="Proteomes" id="UP000215914"/>
    </source>
</evidence>
<reference evidence="7" key="2">
    <citation type="submission" date="2020-06" db="EMBL/GenBank/DDBJ databases">
        <title>Helianthus annuus Genome sequencing and assembly Release 2.</title>
        <authorList>
            <person name="Gouzy J."/>
            <person name="Langlade N."/>
            <person name="Munos S."/>
        </authorList>
    </citation>
    <scope>NUCLEOTIDE SEQUENCE</scope>
    <source>
        <tissue evidence="7">Leaves</tissue>
    </source>
</reference>
<evidence type="ECO:0000256" key="5">
    <source>
        <dbReference type="PIRSR" id="PIRSR600246-1"/>
    </source>
</evidence>
<evidence type="ECO:0000256" key="6">
    <source>
        <dbReference type="PIRSR" id="PIRSR600246-3"/>
    </source>
</evidence>
<evidence type="ECO:0000256" key="2">
    <source>
        <dbReference type="ARBA" id="ARBA00011601"/>
    </source>
</evidence>
<dbReference type="Gene3D" id="3.60.20.30">
    <property type="entry name" value="(Glycosyl)asparaginase"/>
    <property type="match status" value="1"/>
</dbReference>
<keyword evidence="8" id="KW-1185">Reference proteome</keyword>
<evidence type="ECO:0000256" key="1">
    <source>
        <dbReference type="ARBA" id="ARBA00000306"/>
    </source>
</evidence>
<accession>A0A9K3HY73</accession>
<dbReference type="Pfam" id="PF01112">
    <property type="entry name" value="Asparaginase_2"/>
    <property type="match status" value="1"/>
</dbReference>
<dbReference type="GO" id="GO:0016811">
    <property type="term" value="F:hydrolase activity, acting on carbon-nitrogen (but not peptide) bonds, in linear amides"/>
    <property type="evidence" value="ECO:0007669"/>
    <property type="project" value="UniProtKB-ARBA"/>
</dbReference>
<keyword evidence="7" id="KW-0378">Hydrolase</keyword>
<comment type="caution">
    <text evidence="7">The sequence shown here is derived from an EMBL/GenBank/DDBJ whole genome shotgun (WGS) entry which is preliminary data.</text>
</comment>
<name>A0A9K3HY73_HELAN</name>
<comment type="catalytic activity">
    <reaction evidence="1">
        <text>Cleavage of a beta-linked Asp residue from the N-terminus of a polypeptide.</text>
        <dbReference type="EC" id="3.4.19.5"/>
    </reaction>
</comment>
<feature type="active site" description="Nucleophile" evidence="5">
    <location>
        <position position="9"/>
    </location>
</feature>
<dbReference type="GO" id="GO:0008798">
    <property type="term" value="F:beta-aspartyl-peptidase activity"/>
    <property type="evidence" value="ECO:0007669"/>
    <property type="project" value="UniProtKB-EC"/>
</dbReference>
<dbReference type="PANTHER" id="PTHR10188">
    <property type="entry name" value="L-ASPARAGINASE"/>
    <property type="match status" value="1"/>
</dbReference>
<organism evidence="7 8">
    <name type="scientific">Helianthus annuus</name>
    <name type="common">Common sunflower</name>
    <dbReference type="NCBI Taxonomy" id="4232"/>
    <lineage>
        <taxon>Eukaryota</taxon>
        <taxon>Viridiplantae</taxon>
        <taxon>Streptophyta</taxon>
        <taxon>Embryophyta</taxon>
        <taxon>Tracheophyta</taxon>
        <taxon>Spermatophyta</taxon>
        <taxon>Magnoliopsida</taxon>
        <taxon>eudicotyledons</taxon>
        <taxon>Gunneridae</taxon>
        <taxon>Pentapetalae</taxon>
        <taxon>asterids</taxon>
        <taxon>campanulids</taxon>
        <taxon>Asterales</taxon>
        <taxon>Asteraceae</taxon>
        <taxon>Asteroideae</taxon>
        <taxon>Heliantheae alliance</taxon>
        <taxon>Heliantheae</taxon>
        <taxon>Helianthus</taxon>
    </lineage>
</organism>
<sequence length="80" mass="8583">MNEKMKLGTVGCVVVDSLGKFVAATSTGGLVNKMVGRGEAIICETMVRDVAAVMEYKGLRPKEVVVCLVDEVTPNEPLVW</sequence>
<proteinExistence type="predicted"/>
<dbReference type="Proteomes" id="UP000215914">
    <property type="component" value="Unassembled WGS sequence"/>
</dbReference>
<gene>
    <name evidence="7" type="ORF">HanXRQr2_Chr10g0442291</name>
</gene>
<dbReference type="EMBL" id="MNCJ02000325">
    <property type="protein sequence ID" value="KAF5786550.1"/>
    <property type="molecule type" value="Genomic_DNA"/>
</dbReference>
<dbReference type="AlphaFoldDB" id="A0A9K3HY73"/>
<protein>
    <recommendedName>
        <fullName evidence="3">beta-aspartyl-peptidase</fullName>
        <ecNumber evidence="3">3.4.19.5</ecNumber>
    </recommendedName>
</protein>
<dbReference type="SUPFAM" id="SSF56235">
    <property type="entry name" value="N-terminal nucleophile aminohydrolases (Ntn hydrolases)"/>
    <property type="match status" value="1"/>
</dbReference>
<dbReference type="EC" id="3.4.19.5" evidence="3"/>
<dbReference type="Gramene" id="mRNA:HanXRQr2_Chr10g0442291">
    <property type="protein sequence ID" value="mRNA:HanXRQr2_Chr10g0442291"/>
    <property type="gene ID" value="HanXRQr2_Chr10g0442291"/>
</dbReference>
<evidence type="ECO:0000313" key="7">
    <source>
        <dbReference type="EMBL" id="KAF5786550.1"/>
    </source>
</evidence>
<feature type="site" description="Cleavage; by autolysis" evidence="6">
    <location>
        <begin position="8"/>
        <end position="9"/>
    </location>
</feature>
<dbReference type="PANTHER" id="PTHR10188:SF6">
    <property type="entry name" value="N(4)-(BETA-N-ACETYLGLUCOSAMINYL)-L-ASPARAGINASE"/>
    <property type="match status" value="1"/>
</dbReference>
<comment type="subunit">
    <text evidence="2">Heterotetramer of two alpha and two beta chains arranged as a dimer of alpha/beta heterodimers.</text>
</comment>
<dbReference type="InterPro" id="IPR000246">
    <property type="entry name" value="Peptidase_T2"/>
</dbReference>
<evidence type="ECO:0000256" key="4">
    <source>
        <dbReference type="ARBA" id="ARBA00022813"/>
    </source>
</evidence>
<evidence type="ECO:0000256" key="3">
    <source>
        <dbReference type="ARBA" id="ARBA00012879"/>
    </source>
</evidence>
<dbReference type="InterPro" id="IPR029055">
    <property type="entry name" value="Ntn_hydrolases_N"/>
</dbReference>
<keyword evidence="4" id="KW-0068">Autocatalytic cleavage</keyword>